<dbReference type="InterPro" id="IPR001374">
    <property type="entry name" value="R3H_dom"/>
</dbReference>
<feature type="region of interest" description="Disordered" evidence="2">
    <location>
        <begin position="538"/>
        <end position="558"/>
    </location>
</feature>
<feature type="compositionally biased region" description="Gly residues" evidence="2">
    <location>
        <begin position="745"/>
        <end position="757"/>
    </location>
</feature>
<name>A0AA38XE24_9EURO</name>
<dbReference type="PANTHER" id="PTHR14195">
    <property type="entry name" value="G PATCH DOMAIN CONTAINING PROTEIN 2"/>
    <property type="match status" value="1"/>
</dbReference>
<dbReference type="EMBL" id="JAPDRK010000006">
    <property type="protein sequence ID" value="KAJ9611649.1"/>
    <property type="molecule type" value="Genomic_DNA"/>
</dbReference>
<dbReference type="Pfam" id="PF01585">
    <property type="entry name" value="G-patch"/>
    <property type="match status" value="1"/>
</dbReference>
<dbReference type="InterPro" id="IPR000467">
    <property type="entry name" value="G_patch_dom"/>
</dbReference>
<dbReference type="SMART" id="SM00443">
    <property type="entry name" value="G_patch"/>
    <property type="match status" value="1"/>
</dbReference>
<feature type="region of interest" description="Disordered" evidence="2">
    <location>
        <begin position="115"/>
        <end position="235"/>
    </location>
</feature>
<dbReference type="Pfam" id="PF01424">
    <property type="entry name" value="R3H"/>
    <property type="match status" value="1"/>
</dbReference>
<dbReference type="SMART" id="SM00393">
    <property type="entry name" value="R3H"/>
    <property type="match status" value="1"/>
</dbReference>
<feature type="region of interest" description="Disordered" evidence="2">
    <location>
        <begin position="250"/>
        <end position="280"/>
    </location>
</feature>
<dbReference type="Proteomes" id="UP001172673">
    <property type="component" value="Unassembled WGS sequence"/>
</dbReference>
<feature type="compositionally biased region" description="Low complexity" evidence="2">
    <location>
        <begin position="18"/>
        <end position="43"/>
    </location>
</feature>
<feature type="compositionally biased region" description="Low complexity" evidence="2">
    <location>
        <begin position="216"/>
        <end position="230"/>
    </location>
</feature>
<dbReference type="GO" id="GO:0003676">
    <property type="term" value="F:nucleic acid binding"/>
    <property type="evidence" value="ECO:0007669"/>
    <property type="project" value="InterPro"/>
</dbReference>
<dbReference type="InterPro" id="IPR051189">
    <property type="entry name" value="Splicing_assoc_domain"/>
</dbReference>
<organism evidence="4 5">
    <name type="scientific">Cladophialophora chaetospira</name>
    <dbReference type="NCBI Taxonomy" id="386627"/>
    <lineage>
        <taxon>Eukaryota</taxon>
        <taxon>Fungi</taxon>
        <taxon>Dikarya</taxon>
        <taxon>Ascomycota</taxon>
        <taxon>Pezizomycotina</taxon>
        <taxon>Eurotiomycetes</taxon>
        <taxon>Chaetothyriomycetidae</taxon>
        <taxon>Chaetothyriales</taxon>
        <taxon>Herpotrichiellaceae</taxon>
        <taxon>Cladophialophora</taxon>
    </lineage>
</organism>
<dbReference type="AlphaFoldDB" id="A0AA38XE24"/>
<evidence type="ECO:0000259" key="3">
    <source>
        <dbReference type="PROSITE" id="PS50174"/>
    </source>
</evidence>
<proteinExistence type="predicted"/>
<dbReference type="PROSITE" id="PS50174">
    <property type="entry name" value="G_PATCH"/>
    <property type="match status" value="1"/>
</dbReference>
<keyword evidence="5" id="KW-1185">Reference proteome</keyword>
<feature type="region of interest" description="Disordered" evidence="2">
    <location>
        <begin position="1"/>
        <end position="91"/>
    </location>
</feature>
<feature type="coiled-coil region" evidence="1">
    <location>
        <begin position="442"/>
        <end position="473"/>
    </location>
</feature>
<evidence type="ECO:0000256" key="2">
    <source>
        <dbReference type="SAM" id="MobiDB-lite"/>
    </source>
</evidence>
<dbReference type="InterPro" id="IPR036867">
    <property type="entry name" value="R3H_dom_sf"/>
</dbReference>
<evidence type="ECO:0000256" key="1">
    <source>
        <dbReference type="SAM" id="Coils"/>
    </source>
</evidence>
<dbReference type="SUPFAM" id="SSF82708">
    <property type="entry name" value="R3H domain"/>
    <property type="match status" value="1"/>
</dbReference>
<sequence length="821" mass="90603">MGPRQRAQARKKKNGGTSSHSPAQWSQHHSPSPSPWSEGSSYSKGPNMRHRGLVNDWQDFSGSSAPRSMNSPFSMAQAAKNTERHAMAWGSSKLREQSITFVSAGNLRQEEINAAAEDAECKQKDMDSSRAQSYPLPDRTHLAEPSSTKNEPYPLPDRTHVPEPSSSKNEPSSTCDASASERLIHGSAPRRDSVSSQSSEEILFAGRGNPTPRSVAKLTPATSKPTTPSPEKQVDEIELVVGSQIDTTELAAQDSSSSGLEKFKNILSSPRNKGADRRGRARLQKKDDEENLINDYIANMNFDDDWDNDIAEAARSVKTGRRTEHFRFFDGASESKVNLRPNHSLKSAAKPKIDQAIDWDSADLADFDDFSTTDEEVVEISQVLRSRTRPSGLQYLVSAGGEVATDPRWVLHKKLTSASAAEEIRIFEDIQIMKISETTPASDDSESDLDELEEDLEEEIESEDAENEKFLKHVSRMTDEEIARALAKQEELGMGGDELLLLDGNVDDYDDDDDMDGLDQFATADGFVPFSVKTHLSNRTTSKRNRRQRDTFPSASAFADALDQDPYGAFDIMDFDRPSLRPKKKGRKSDLPFELGVEDPELAERLRSTWEKDREKKTARKREKQMDREDALLEAAERNQPGVIRAEIRQFMIQEVETLELAPMDAPQRAAIHRLAKSLKLISKSIGKDGNGMGRYTVLTKGPHTPRFTLNTIWEIDALLESRKFFPKGVFGAFRSTNTPRTRGAGPGYARRGGGGTMSGATYSNGDVVGASAPELGAENKGRAMLERMGWSVGQGIGAVGNQGSIEVIKHVVRTTKAGLG</sequence>
<feature type="domain" description="G-patch" evidence="3">
    <location>
        <begin position="778"/>
        <end position="821"/>
    </location>
</feature>
<feature type="compositionally biased region" description="Basic and acidic residues" evidence="2">
    <location>
        <begin position="119"/>
        <end position="128"/>
    </location>
</feature>
<feature type="region of interest" description="Disordered" evidence="2">
    <location>
        <begin position="573"/>
        <end position="592"/>
    </location>
</feature>
<feature type="region of interest" description="Disordered" evidence="2">
    <location>
        <begin position="737"/>
        <end position="757"/>
    </location>
</feature>
<evidence type="ECO:0000313" key="5">
    <source>
        <dbReference type="Proteomes" id="UP001172673"/>
    </source>
</evidence>
<gene>
    <name evidence="4" type="primary">SQS1</name>
    <name evidence="4" type="ORF">H2200_004833</name>
</gene>
<reference evidence="4" key="1">
    <citation type="submission" date="2022-10" db="EMBL/GenBank/DDBJ databases">
        <title>Culturing micro-colonial fungi from biological soil crusts in the Mojave desert and describing Neophaeococcomyces mojavensis, and introducing the new genera and species Taxawa tesnikishii.</title>
        <authorList>
            <person name="Kurbessoian T."/>
            <person name="Stajich J.E."/>
        </authorList>
    </citation>
    <scope>NUCLEOTIDE SEQUENCE</scope>
    <source>
        <strain evidence="4">TK_41</strain>
    </source>
</reference>
<protein>
    <submittedName>
        <fullName evidence="4">Squalene synthetase-like protein</fullName>
    </submittedName>
</protein>
<dbReference type="Gene3D" id="3.30.1370.50">
    <property type="entry name" value="R3H-like domain"/>
    <property type="match status" value="1"/>
</dbReference>
<feature type="compositionally biased region" description="Polar residues" evidence="2">
    <location>
        <begin position="58"/>
        <end position="74"/>
    </location>
</feature>
<keyword evidence="1" id="KW-0175">Coiled coil</keyword>
<evidence type="ECO:0000313" key="4">
    <source>
        <dbReference type="EMBL" id="KAJ9611649.1"/>
    </source>
</evidence>
<accession>A0AA38XE24</accession>
<comment type="caution">
    <text evidence="4">The sequence shown here is derived from an EMBL/GenBank/DDBJ whole genome shotgun (WGS) entry which is preliminary data.</text>
</comment>
<feature type="compositionally biased region" description="Low complexity" evidence="2">
    <location>
        <begin position="162"/>
        <end position="173"/>
    </location>
</feature>